<dbReference type="Proteomes" id="UP000712600">
    <property type="component" value="Unassembled WGS sequence"/>
</dbReference>
<comment type="caution">
    <text evidence="2">The sequence shown here is derived from an EMBL/GenBank/DDBJ whole genome shotgun (WGS) entry which is preliminary data.</text>
</comment>
<reference evidence="2" key="1">
    <citation type="submission" date="2019-12" db="EMBL/GenBank/DDBJ databases">
        <title>Genome sequencing and annotation of Brassica cretica.</title>
        <authorList>
            <person name="Studholme D.J."/>
            <person name="Sarris P."/>
        </authorList>
    </citation>
    <scope>NUCLEOTIDE SEQUENCE</scope>
    <source>
        <strain evidence="2">PFS-109/04</strain>
        <tissue evidence="2">Leaf</tissue>
    </source>
</reference>
<feature type="region of interest" description="Disordered" evidence="1">
    <location>
        <begin position="262"/>
        <end position="295"/>
    </location>
</feature>
<feature type="region of interest" description="Disordered" evidence="1">
    <location>
        <begin position="352"/>
        <end position="373"/>
    </location>
</feature>
<feature type="compositionally biased region" description="Low complexity" evidence="1">
    <location>
        <begin position="274"/>
        <end position="288"/>
    </location>
</feature>
<sequence length="373" mass="41749">MAGKEMIAGGWDCSGGESLWFIQGGVKGRIDYKDTLHNDMVKLIKTKVEWVFHVAGCEPPMDSSLELVWSRNVLEARFCELPQGYDSGSEAGSRRPMKLPCNSSAMTEYTDFEYSVSPRRRPAVKYHSTYCQAKVHRSPPQKNPLPQRCNNLITVSSRQKHRPSVRFIRLKQSNDDVAVEIARGTPDCSARLLCMKNSKLHYFSLLFLQLVYLPSNAIPDLCMPSSTRSNKEKHLLFSEDHAHLERTIRKDQHSTSLDAAAFMSTDSRTHSSTDTRPSSSTDSTPRTSIDPQSQSMVAIVILRQDENGNLYDQDGHLRNAAGQKLDAQGNHNLEKEATTSLLIDANKATSIDVKPQTSQIPARPESLAEKKDE</sequence>
<proteinExistence type="predicted"/>
<organism evidence="2 3">
    <name type="scientific">Brassica cretica</name>
    <name type="common">Mustard</name>
    <dbReference type="NCBI Taxonomy" id="69181"/>
    <lineage>
        <taxon>Eukaryota</taxon>
        <taxon>Viridiplantae</taxon>
        <taxon>Streptophyta</taxon>
        <taxon>Embryophyta</taxon>
        <taxon>Tracheophyta</taxon>
        <taxon>Spermatophyta</taxon>
        <taxon>Magnoliopsida</taxon>
        <taxon>eudicotyledons</taxon>
        <taxon>Gunneridae</taxon>
        <taxon>Pentapetalae</taxon>
        <taxon>rosids</taxon>
        <taxon>malvids</taxon>
        <taxon>Brassicales</taxon>
        <taxon>Brassicaceae</taxon>
        <taxon>Brassiceae</taxon>
        <taxon>Brassica</taxon>
    </lineage>
</organism>
<name>A0A8S9PHG2_BRACR</name>
<gene>
    <name evidence="2" type="ORF">F2Q69_00050341</name>
</gene>
<accession>A0A8S9PHG2</accession>
<evidence type="ECO:0000313" key="2">
    <source>
        <dbReference type="EMBL" id="KAF3522267.1"/>
    </source>
</evidence>
<evidence type="ECO:0000313" key="3">
    <source>
        <dbReference type="Proteomes" id="UP000712600"/>
    </source>
</evidence>
<dbReference type="EMBL" id="QGKX02001347">
    <property type="protein sequence ID" value="KAF3522267.1"/>
    <property type="molecule type" value="Genomic_DNA"/>
</dbReference>
<dbReference type="AlphaFoldDB" id="A0A8S9PHG2"/>
<protein>
    <submittedName>
        <fullName evidence="2">Uncharacterized protein</fullName>
    </submittedName>
</protein>
<evidence type="ECO:0000256" key="1">
    <source>
        <dbReference type="SAM" id="MobiDB-lite"/>
    </source>
</evidence>